<dbReference type="InterPro" id="IPR009091">
    <property type="entry name" value="RCC1/BLIP-II"/>
</dbReference>
<reference evidence="4 5" key="1">
    <citation type="journal article" date="2011" name="Genome Res.">
        <title>Phylogeny-wide analysis of social amoeba genomes highlights ancient origins for complex intercellular communication.</title>
        <authorList>
            <person name="Heidel A.J."/>
            <person name="Lawal H.M."/>
            <person name="Felder M."/>
            <person name="Schilde C."/>
            <person name="Helps N.R."/>
            <person name="Tunggal B."/>
            <person name="Rivero F."/>
            <person name="John U."/>
            <person name="Schleicher M."/>
            <person name="Eichinger L."/>
            <person name="Platzer M."/>
            <person name="Noegel A.A."/>
            <person name="Schaap P."/>
            <person name="Gloeckner G."/>
        </authorList>
    </citation>
    <scope>NUCLEOTIDE SEQUENCE [LARGE SCALE GENOMIC DNA]</scope>
    <source>
        <strain evidence="5">ATCC 26659 / Pp 5 / PN500</strain>
    </source>
</reference>
<evidence type="ECO:0000313" key="5">
    <source>
        <dbReference type="Proteomes" id="UP000001396"/>
    </source>
</evidence>
<keyword evidence="5" id="KW-1185">Reference proteome</keyword>
<organism evidence="4 5">
    <name type="scientific">Heterostelium pallidum (strain ATCC 26659 / Pp 5 / PN500)</name>
    <name type="common">Cellular slime mold</name>
    <name type="synonym">Polysphondylium pallidum</name>
    <dbReference type="NCBI Taxonomy" id="670386"/>
    <lineage>
        <taxon>Eukaryota</taxon>
        <taxon>Amoebozoa</taxon>
        <taxon>Evosea</taxon>
        <taxon>Eumycetozoa</taxon>
        <taxon>Dictyostelia</taxon>
        <taxon>Acytosteliales</taxon>
        <taxon>Acytosteliaceae</taxon>
        <taxon>Heterostelium</taxon>
    </lineage>
</organism>
<name>D3AXI6_HETP5</name>
<dbReference type="PANTHER" id="PTHR22872">
    <property type="entry name" value="BTK-BINDING PROTEIN-RELATED"/>
    <property type="match status" value="1"/>
</dbReference>
<feature type="repeat" description="RCC1" evidence="2">
    <location>
        <begin position="278"/>
        <end position="330"/>
    </location>
</feature>
<dbReference type="InParanoid" id="D3AXI6"/>
<dbReference type="STRING" id="670386.D3AXI6"/>
<dbReference type="Gene3D" id="2.130.10.30">
    <property type="entry name" value="Regulator of chromosome condensation 1/beta-lactamase-inhibitor protein II"/>
    <property type="match status" value="1"/>
</dbReference>
<keyword evidence="1" id="KW-0677">Repeat</keyword>
<dbReference type="RefSeq" id="XP_020438360.1">
    <property type="nucleotide sequence ID" value="XM_020571837.1"/>
</dbReference>
<dbReference type="OMA" id="YFIEHIS"/>
<sequence length="437" mass="48236">MTIITEEYSIKEWGRVGLHRHYYEAHSIDLLNKQPSRVFSGSSHSIMITALLSFLLIYICDHSSFGSNSCGQLGHGDLENHDFQPIRKFSMLKAYASDVPIQVEIGKDFTLVLTKNGNVYSWGLGDQGQLGNIVDDEQAVAISKLNGGVNNIGTVSLIAAGYSHTLALLSNRSQLYSWGKGSDGQLGHGNTRDYSTPKEIQPTFIKPLDSIKSISCGQFTSYAITSFKEIFSWGQGISLGHSDYIDQLSPKLVTDLLGKNVEYITAGFSHCLAHTSDGLCYAFGQGDYGQLGLGEQASISLTPTLVTQLEPYFIEHISSGWWNSVAIITPRTERSKDTIKRNSSNSAFKKSFSISNFNLSDSMLNLEKLLIEYDVEQSLEMIHQLDSEINSDNSSESDDLLASIEIIDPAALEEHVDLKQKRIVHSIGSIFDKLKVD</sequence>
<comment type="caution">
    <text evidence="4">The sequence shown here is derived from an EMBL/GenBank/DDBJ whole genome shotgun (WGS) entry which is preliminary data.</text>
</comment>
<dbReference type="InterPro" id="IPR058923">
    <property type="entry name" value="RCC1-like_dom"/>
</dbReference>
<evidence type="ECO:0000313" key="4">
    <source>
        <dbReference type="EMBL" id="EFA86255.1"/>
    </source>
</evidence>
<proteinExistence type="predicted"/>
<feature type="repeat" description="RCC1" evidence="2">
    <location>
        <begin position="228"/>
        <end position="277"/>
    </location>
</feature>
<evidence type="ECO:0000259" key="3">
    <source>
        <dbReference type="Pfam" id="PF25390"/>
    </source>
</evidence>
<dbReference type="PROSITE" id="PS50012">
    <property type="entry name" value="RCC1_3"/>
    <property type="match status" value="4"/>
</dbReference>
<dbReference type="AlphaFoldDB" id="D3AXI6"/>
<dbReference type="InterPro" id="IPR000408">
    <property type="entry name" value="Reg_chr_condens"/>
</dbReference>
<dbReference type="Proteomes" id="UP000001396">
    <property type="component" value="Unassembled WGS sequence"/>
</dbReference>
<dbReference type="EMBL" id="ADBJ01000003">
    <property type="protein sequence ID" value="EFA86255.1"/>
    <property type="molecule type" value="Genomic_DNA"/>
</dbReference>
<feature type="repeat" description="RCC1" evidence="2">
    <location>
        <begin position="117"/>
        <end position="171"/>
    </location>
</feature>
<feature type="domain" description="RCC1-like" evidence="3">
    <location>
        <begin position="64"/>
        <end position="327"/>
    </location>
</feature>
<protein>
    <submittedName>
        <fullName evidence="4">Regulator of chromosome condensation domain-containing protein</fullName>
    </submittedName>
</protein>
<dbReference type="Pfam" id="PF25390">
    <property type="entry name" value="WD40_RLD"/>
    <property type="match status" value="1"/>
</dbReference>
<evidence type="ECO:0000256" key="1">
    <source>
        <dbReference type="ARBA" id="ARBA00022737"/>
    </source>
</evidence>
<dbReference type="GeneID" id="31356348"/>
<dbReference type="PRINTS" id="PR00633">
    <property type="entry name" value="RCCNDNSATION"/>
</dbReference>
<evidence type="ECO:0000256" key="2">
    <source>
        <dbReference type="PROSITE-ProRule" id="PRU00235"/>
    </source>
</evidence>
<accession>D3AXI6</accession>
<gene>
    <name evidence="4" type="ORF">PPL_00817</name>
</gene>
<feature type="repeat" description="RCC1" evidence="2">
    <location>
        <begin position="173"/>
        <end position="227"/>
    </location>
</feature>
<dbReference type="SUPFAM" id="SSF50985">
    <property type="entry name" value="RCC1/BLIP-II"/>
    <property type="match status" value="1"/>
</dbReference>
<dbReference type="InterPro" id="IPR051625">
    <property type="entry name" value="Signaling_Regulatory_Domain"/>
</dbReference>